<accession>A0A4S8LIK8</accession>
<dbReference type="AlphaFoldDB" id="A0A4S8LIK8"/>
<dbReference type="EMBL" id="ML179389">
    <property type="protein sequence ID" value="THU88937.1"/>
    <property type="molecule type" value="Genomic_DNA"/>
</dbReference>
<proteinExistence type="predicted"/>
<name>A0A4S8LIK8_DENBC</name>
<evidence type="ECO:0000313" key="2">
    <source>
        <dbReference type="Proteomes" id="UP000297245"/>
    </source>
</evidence>
<sequence length="400" mass="45930">MSSRFSPYEHHKNPVKTPATRLVDNDFVTAVGDPYTDQEIKQREMKTLREAFVQKGIIATFYVDNEGEYGWRDWSKNLGEYSINNLFALALAIRNGLIQPPNCLHLLNPSKEASWSVMELVIENDATGHFRAYFRPSTHECVRIGLIAHYPVVPVKFIQDEEPVFLSTSCRLWQTDIEMQLRKEILDWDMLSRKGRYYRPVATGVGVTGTKKKQPSWWNVQESSGYFSFYDLKTSEERKQSGANSFDYQKAIYEILENAAQGVYLRNPTAHPAYDLLSRPEFYIVNLVHRIWSLSRSDHPSEFQMCGRFSPTNLVKSMTASSPAGNVLTFENPAMSSPIAQAWLKWDSRGGVTCEDWVTIATAWQDCPECSLLFSFDGAIIQYYSRLLLRRGENYTQECI</sequence>
<gene>
    <name evidence="1" type="ORF">K435DRAFT_803150</name>
</gene>
<reference evidence="1 2" key="1">
    <citation type="journal article" date="2019" name="Nat. Ecol. Evol.">
        <title>Megaphylogeny resolves global patterns of mushroom evolution.</title>
        <authorList>
            <person name="Varga T."/>
            <person name="Krizsan K."/>
            <person name="Foldi C."/>
            <person name="Dima B."/>
            <person name="Sanchez-Garcia M."/>
            <person name="Sanchez-Ramirez S."/>
            <person name="Szollosi G.J."/>
            <person name="Szarkandi J.G."/>
            <person name="Papp V."/>
            <person name="Albert L."/>
            <person name="Andreopoulos W."/>
            <person name="Angelini C."/>
            <person name="Antonin V."/>
            <person name="Barry K.W."/>
            <person name="Bougher N.L."/>
            <person name="Buchanan P."/>
            <person name="Buyck B."/>
            <person name="Bense V."/>
            <person name="Catcheside P."/>
            <person name="Chovatia M."/>
            <person name="Cooper J."/>
            <person name="Damon W."/>
            <person name="Desjardin D."/>
            <person name="Finy P."/>
            <person name="Geml J."/>
            <person name="Haridas S."/>
            <person name="Hughes K."/>
            <person name="Justo A."/>
            <person name="Karasinski D."/>
            <person name="Kautmanova I."/>
            <person name="Kiss B."/>
            <person name="Kocsube S."/>
            <person name="Kotiranta H."/>
            <person name="LaButti K.M."/>
            <person name="Lechner B.E."/>
            <person name="Liimatainen K."/>
            <person name="Lipzen A."/>
            <person name="Lukacs Z."/>
            <person name="Mihaltcheva S."/>
            <person name="Morgado L.N."/>
            <person name="Niskanen T."/>
            <person name="Noordeloos M.E."/>
            <person name="Ohm R.A."/>
            <person name="Ortiz-Santana B."/>
            <person name="Ovrebo C."/>
            <person name="Racz N."/>
            <person name="Riley R."/>
            <person name="Savchenko A."/>
            <person name="Shiryaev A."/>
            <person name="Soop K."/>
            <person name="Spirin V."/>
            <person name="Szebenyi C."/>
            <person name="Tomsovsky M."/>
            <person name="Tulloss R.E."/>
            <person name="Uehling J."/>
            <person name="Grigoriev I.V."/>
            <person name="Vagvolgyi C."/>
            <person name="Papp T."/>
            <person name="Martin F.M."/>
            <person name="Miettinen O."/>
            <person name="Hibbett D.S."/>
            <person name="Nagy L.G."/>
        </authorList>
    </citation>
    <scope>NUCLEOTIDE SEQUENCE [LARGE SCALE GENOMIC DNA]</scope>
    <source>
        <strain evidence="1 2">CBS 962.96</strain>
    </source>
</reference>
<protein>
    <submittedName>
        <fullName evidence="1">Uncharacterized protein</fullName>
    </submittedName>
</protein>
<dbReference type="Proteomes" id="UP000297245">
    <property type="component" value="Unassembled WGS sequence"/>
</dbReference>
<evidence type="ECO:0000313" key="1">
    <source>
        <dbReference type="EMBL" id="THU88937.1"/>
    </source>
</evidence>
<dbReference type="OrthoDB" id="3071161at2759"/>
<organism evidence="1 2">
    <name type="scientific">Dendrothele bispora (strain CBS 962.96)</name>
    <dbReference type="NCBI Taxonomy" id="1314807"/>
    <lineage>
        <taxon>Eukaryota</taxon>
        <taxon>Fungi</taxon>
        <taxon>Dikarya</taxon>
        <taxon>Basidiomycota</taxon>
        <taxon>Agaricomycotina</taxon>
        <taxon>Agaricomycetes</taxon>
        <taxon>Agaricomycetidae</taxon>
        <taxon>Agaricales</taxon>
        <taxon>Agaricales incertae sedis</taxon>
        <taxon>Dendrothele</taxon>
    </lineage>
</organism>
<keyword evidence="2" id="KW-1185">Reference proteome</keyword>